<protein>
    <submittedName>
        <fullName evidence="2">Uncharacterized protein</fullName>
    </submittedName>
</protein>
<keyword evidence="3" id="KW-1185">Reference proteome</keyword>
<dbReference type="AlphaFoldDB" id="A0A5S4HCR6"/>
<accession>A0A5S4HCR6</accession>
<organism evidence="2 3">
    <name type="scientific">Actinomadura geliboluensis</name>
    <dbReference type="NCBI Taxonomy" id="882440"/>
    <lineage>
        <taxon>Bacteria</taxon>
        <taxon>Bacillati</taxon>
        <taxon>Actinomycetota</taxon>
        <taxon>Actinomycetes</taxon>
        <taxon>Streptosporangiales</taxon>
        <taxon>Thermomonosporaceae</taxon>
        <taxon>Actinomadura</taxon>
    </lineage>
</organism>
<gene>
    <name evidence="2" type="ORF">ETD96_20290</name>
</gene>
<dbReference type="RefSeq" id="WP_138638047.1">
    <property type="nucleotide sequence ID" value="NZ_VCKZ01000145.1"/>
</dbReference>
<dbReference type="OrthoDB" id="2751008at2"/>
<feature type="region of interest" description="Disordered" evidence="1">
    <location>
        <begin position="152"/>
        <end position="183"/>
    </location>
</feature>
<evidence type="ECO:0000313" key="2">
    <source>
        <dbReference type="EMBL" id="TMR36670.1"/>
    </source>
</evidence>
<sequence>MIGEEYMMVKAFRWASGWNERIFDNTIKLNMYSSWGVMDTGAMSVQATVRCTGDDKCEQIAESPPPNQAQVLKNKPLKGWWRFKSATVNKKEHYLAPKLKFFFGGELTYQPETLLPYSSYIRCDTKNLQQPTADQGCVMKDFQPIYKVYLDDTDPSPVHRGRPAHPGRPEPDLTPLGPAPVTG</sequence>
<reference evidence="2 3" key="1">
    <citation type="submission" date="2019-05" db="EMBL/GenBank/DDBJ databases">
        <title>Draft genome sequence of Actinomadura geliboluensis A8036.</title>
        <authorList>
            <person name="Saricaoglu S."/>
            <person name="Isik K."/>
        </authorList>
    </citation>
    <scope>NUCLEOTIDE SEQUENCE [LARGE SCALE GENOMIC DNA]</scope>
    <source>
        <strain evidence="2 3">A8036</strain>
    </source>
</reference>
<evidence type="ECO:0000313" key="3">
    <source>
        <dbReference type="Proteomes" id="UP000305238"/>
    </source>
</evidence>
<comment type="caution">
    <text evidence="2">The sequence shown here is derived from an EMBL/GenBank/DDBJ whole genome shotgun (WGS) entry which is preliminary data.</text>
</comment>
<dbReference type="EMBL" id="VCKZ01000145">
    <property type="protein sequence ID" value="TMR36670.1"/>
    <property type="molecule type" value="Genomic_DNA"/>
</dbReference>
<name>A0A5S4HCR6_9ACTN</name>
<dbReference type="Proteomes" id="UP000305238">
    <property type="component" value="Unassembled WGS sequence"/>
</dbReference>
<proteinExistence type="predicted"/>
<evidence type="ECO:0000256" key="1">
    <source>
        <dbReference type="SAM" id="MobiDB-lite"/>
    </source>
</evidence>